<dbReference type="EMBL" id="PVNH01000005">
    <property type="protein sequence ID" value="PRX47679.1"/>
    <property type="molecule type" value="Genomic_DNA"/>
</dbReference>
<organism evidence="1 2">
    <name type="scientific">Prauserella shujinwangii</name>
    <dbReference type="NCBI Taxonomy" id="1453103"/>
    <lineage>
        <taxon>Bacteria</taxon>
        <taxon>Bacillati</taxon>
        <taxon>Actinomycetota</taxon>
        <taxon>Actinomycetes</taxon>
        <taxon>Pseudonocardiales</taxon>
        <taxon>Pseudonocardiaceae</taxon>
        <taxon>Prauserella</taxon>
    </lineage>
</organism>
<gene>
    <name evidence="1" type="ORF">B0I33_105259</name>
</gene>
<sequence length="39" mass="4026">MTAAPIDVGIQVLGIEPGRSALPYWRMLGDAFLPGGVGV</sequence>
<accession>A0A2T0LV80</accession>
<dbReference type="Proteomes" id="UP000238362">
    <property type="component" value="Unassembled WGS sequence"/>
</dbReference>
<proteinExistence type="predicted"/>
<reference evidence="1 2" key="1">
    <citation type="submission" date="2018-03" db="EMBL/GenBank/DDBJ databases">
        <title>Genomic Encyclopedia of Type Strains, Phase III (KMG-III): the genomes of soil and plant-associated and newly described type strains.</title>
        <authorList>
            <person name="Whitman W."/>
        </authorList>
    </citation>
    <scope>NUCLEOTIDE SEQUENCE [LARGE SCALE GENOMIC DNA]</scope>
    <source>
        <strain evidence="1 2">CGMCC 4.7125</strain>
    </source>
</reference>
<keyword evidence="2" id="KW-1185">Reference proteome</keyword>
<protein>
    <submittedName>
        <fullName evidence="1">Uncharacterized protein</fullName>
    </submittedName>
</protein>
<comment type="caution">
    <text evidence="1">The sequence shown here is derived from an EMBL/GenBank/DDBJ whole genome shotgun (WGS) entry which is preliminary data.</text>
</comment>
<evidence type="ECO:0000313" key="1">
    <source>
        <dbReference type="EMBL" id="PRX47679.1"/>
    </source>
</evidence>
<evidence type="ECO:0000313" key="2">
    <source>
        <dbReference type="Proteomes" id="UP000238362"/>
    </source>
</evidence>
<name>A0A2T0LV80_9PSEU</name>
<dbReference type="AlphaFoldDB" id="A0A2T0LV80"/>